<accession>A0A2Z4GCL1</accession>
<dbReference type="EMBL" id="CP029480">
    <property type="protein sequence ID" value="AWV98911.1"/>
    <property type="molecule type" value="Genomic_DNA"/>
</dbReference>
<reference evidence="12 13" key="1">
    <citation type="submission" date="2018-05" db="EMBL/GenBank/DDBJ databases">
        <title>Complete genome sequence of Arcticibacterium luteifluviistationis SM1504T, a cytophagaceae bacterium isolated from Arctic surface seawater.</title>
        <authorList>
            <person name="Li Y."/>
            <person name="Qin Q.-L."/>
        </authorList>
    </citation>
    <scope>NUCLEOTIDE SEQUENCE [LARGE SCALE GENOMIC DNA]</scope>
    <source>
        <strain evidence="12 13">SM1504</strain>
    </source>
</reference>
<dbReference type="GO" id="GO:0098797">
    <property type="term" value="C:plasma membrane protein complex"/>
    <property type="evidence" value="ECO:0007669"/>
    <property type="project" value="TreeGrafter"/>
</dbReference>
<dbReference type="PROSITE" id="PS52015">
    <property type="entry name" value="TONB_CTD"/>
    <property type="match status" value="1"/>
</dbReference>
<evidence type="ECO:0000256" key="3">
    <source>
        <dbReference type="ARBA" id="ARBA00022448"/>
    </source>
</evidence>
<dbReference type="KEGG" id="als:DJ013_12305"/>
<dbReference type="SUPFAM" id="SSF74653">
    <property type="entry name" value="TolA/TonB C-terminal domain"/>
    <property type="match status" value="1"/>
</dbReference>
<dbReference type="GO" id="GO:0015031">
    <property type="term" value="P:protein transport"/>
    <property type="evidence" value="ECO:0007669"/>
    <property type="project" value="UniProtKB-KW"/>
</dbReference>
<keyword evidence="8 10" id="KW-1133">Transmembrane helix</keyword>
<dbReference type="OrthoDB" id="1522859at2"/>
<keyword evidence="4" id="KW-1003">Cell membrane</keyword>
<dbReference type="NCBIfam" id="TIGR01352">
    <property type="entry name" value="tonB_Cterm"/>
    <property type="match status" value="1"/>
</dbReference>
<keyword evidence="6 10" id="KW-0812">Transmembrane</keyword>
<feature type="transmembrane region" description="Helical" evidence="10">
    <location>
        <begin position="36"/>
        <end position="56"/>
    </location>
</feature>
<dbReference type="PANTHER" id="PTHR33446">
    <property type="entry name" value="PROTEIN TONB-RELATED"/>
    <property type="match status" value="1"/>
</dbReference>
<evidence type="ECO:0000259" key="11">
    <source>
        <dbReference type="PROSITE" id="PS52015"/>
    </source>
</evidence>
<dbReference type="PANTHER" id="PTHR33446:SF2">
    <property type="entry name" value="PROTEIN TONB"/>
    <property type="match status" value="1"/>
</dbReference>
<feature type="transmembrane region" description="Helical" evidence="10">
    <location>
        <begin position="6"/>
        <end position="24"/>
    </location>
</feature>
<keyword evidence="3" id="KW-0813">Transport</keyword>
<dbReference type="GO" id="GO:0031992">
    <property type="term" value="F:energy transducer activity"/>
    <property type="evidence" value="ECO:0007669"/>
    <property type="project" value="TreeGrafter"/>
</dbReference>
<keyword evidence="9 10" id="KW-0472">Membrane</keyword>
<dbReference type="InterPro" id="IPR051045">
    <property type="entry name" value="TonB-dependent_transducer"/>
</dbReference>
<dbReference type="InterPro" id="IPR037682">
    <property type="entry name" value="TonB_C"/>
</dbReference>
<keyword evidence="5" id="KW-0997">Cell inner membrane</keyword>
<comment type="similarity">
    <text evidence="2">Belongs to the TonB family.</text>
</comment>
<gene>
    <name evidence="12" type="ORF">DJ013_12305</name>
</gene>
<organism evidence="12 13">
    <name type="scientific">Arcticibacterium luteifluviistationis</name>
    <dbReference type="NCBI Taxonomy" id="1784714"/>
    <lineage>
        <taxon>Bacteria</taxon>
        <taxon>Pseudomonadati</taxon>
        <taxon>Bacteroidota</taxon>
        <taxon>Cytophagia</taxon>
        <taxon>Cytophagales</taxon>
        <taxon>Leadbetterellaceae</taxon>
        <taxon>Arcticibacterium</taxon>
    </lineage>
</organism>
<evidence type="ECO:0000313" key="12">
    <source>
        <dbReference type="EMBL" id="AWV98911.1"/>
    </source>
</evidence>
<evidence type="ECO:0000256" key="9">
    <source>
        <dbReference type="ARBA" id="ARBA00023136"/>
    </source>
</evidence>
<evidence type="ECO:0000256" key="7">
    <source>
        <dbReference type="ARBA" id="ARBA00022927"/>
    </source>
</evidence>
<keyword evidence="13" id="KW-1185">Reference proteome</keyword>
<feature type="transmembrane region" description="Helical" evidence="10">
    <location>
        <begin position="251"/>
        <end position="271"/>
    </location>
</feature>
<dbReference type="Gene3D" id="3.30.1150.10">
    <property type="match status" value="1"/>
</dbReference>
<feature type="transmembrane region" description="Helical" evidence="10">
    <location>
        <begin position="92"/>
        <end position="114"/>
    </location>
</feature>
<evidence type="ECO:0000256" key="1">
    <source>
        <dbReference type="ARBA" id="ARBA00004383"/>
    </source>
</evidence>
<dbReference type="AlphaFoldDB" id="A0A2Z4GCL1"/>
<evidence type="ECO:0000256" key="4">
    <source>
        <dbReference type="ARBA" id="ARBA00022475"/>
    </source>
</evidence>
<feature type="domain" description="TonB C-terminal" evidence="11">
    <location>
        <begin position="316"/>
        <end position="412"/>
    </location>
</feature>
<dbReference type="GO" id="GO:0055085">
    <property type="term" value="P:transmembrane transport"/>
    <property type="evidence" value="ECO:0007669"/>
    <property type="project" value="InterPro"/>
</dbReference>
<evidence type="ECO:0000256" key="6">
    <source>
        <dbReference type="ARBA" id="ARBA00022692"/>
    </source>
</evidence>
<protein>
    <recommendedName>
        <fullName evidence="11">TonB C-terminal domain-containing protein</fullName>
    </recommendedName>
</protein>
<comment type="subcellular location">
    <subcellularLocation>
        <location evidence="1">Cell inner membrane</location>
        <topology evidence="1">Single-pass membrane protein</topology>
        <orientation evidence="1">Periplasmic side</orientation>
    </subcellularLocation>
</comment>
<evidence type="ECO:0000313" key="13">
    <source>
        <dbReference type="Proteomes" id="UP000249873"/>
    </source>
</evidence>
<dbReference type="InterPro" id="IPR008756">
    <property type="entry name" value="Peptidase_M56"/>
</dbReference>
<proteinExistence type="inferred from homology"/>
<dbReference type="InterPro" id="IPR006260">
    <property type="entry name" value="TonB/TolA_C"/>
</dbReference>
<evidence type="ECO:0000256" key="2">
    <source>
        <dbReference type="ARBA" id="ARBA00006555"/>
    </source>
</evidence>
<dbReference type="Proteomes" id="UP000249873">
    <property type="component" value="Chromosome"/>
</dbReference>
<evidence type="ECO:0000256" key="8">
    <source>
        <dbReference type="ARBA" id="ARBA00022989"/>
    </source>
</evidence>
<dbReference type="RefSeq" id="WP_111372104.1">
    <property type="nucleotide sequence ID" value="NZ_CP029480.1"/>
</dbReference>
<name>A0A2Z4GCL1_9BACT</name>
<sequence length="476" mass="54105">MNWITYILQVNLYLIVTFGFYWLLLRKETFYNANRFYLLTASILSFAIPFWQSGIIQSWAVTAQVSTVVKTIPLAGFTVTNPAETPTWDWNLLLANIYFMGFGFGLLRFSIGLFKLQQLFSLSNLDGQAFSFFGKVFIDKKIDHYDVIKNHEEVHSKEFHSLDVFWFELLGALCWFNPVAHFMQKEIKLVHEYIADAKASEQLGSKKAYVKVLVSSHFKTNSNVLVNHFYNKSILKTRIMMLSKEKSKKKALLKYGLTAPLFLGMLVFAAACVNDNTELQPTIDLEQTTVVAYAPKKSLTEGQIFTAAEHNPEFPGGTSELYRHINREIIYPVEAQRASIEGRVFVKFVVRKDGTVGDATILKGLGFGLDEEVKRVIDTMPTWKPGTQDGKPVNVYFTMPFFFELEKEIDTNDLGNNTKQAPLLLADGKEIAFQDLEEYQKNNITESVEARVLEPKEAASKYGEKGKFGVIEISTI</sequence>
<dbReference type="Pfam" id="PF03544">
    <property type="entry name" value="TonB_C"/>
    <property type="match status" value="1"/>
</dbReference>
<keyword evidence="7" id="KW-0653">Protein transport</keyword>
<evidence type="ECO:0000256" key="5">
    <source>
        <dbReference type="ARBA" id="ARBA00022519"/>
    </source>
</evidence>
<dbReference type="Pfam" id="PF05569">
    <property type="entry name" value="Peptidase_M56"/>
    <property type="match status" value="1"/>
</dbReference>
<evidence type="ECO:0000256" key="10">
    <source>
        <dbReference type="SAM" id="Phobius"/>
    </source>
</evidence>